<dbReference type="InterPro" id="IPR023210">
    <property type="entry name" value="NADP_OxRdtase_dom"/>
</dbReference>
<evidence type="ECO:0000256" key="2">
    <source>
        <dbReference type="ARBA" id="ARBA00038157"/>
    </source>
</evidence>
<dbReference type="InterPro" id="IPR020471">
    <property type="entry name" value="AKR"/>
</dbReference>
<sequence length="320" mass="35204">MSSQQPIQVIFGAVSVGNFEPWVGEDYLNKAFSILEAHGVKSIDTAQLYGNSEKRLGEVKVGERFVIDTKWVGGLTGPGWATKEKIIETAKESIRKLGVKQVDIFYLHGPDGGVPLEETLEGVNEVYNTGLFKRFGISNFSPDDVQRIHDIAKAKGWVLPSVYQGNYNPAARKAETVLFPTLRKLGIAFYAYSPLAGGFLTKTAQQVRDGAGRFNEQALGGIYRQMYARPALLDSLDKWAKIAEDEGVSRAELGYRWVTYNSPLKPEYGDAIVVGASSVEQLEQTLTGIEKGPLSANAARGVDEFWDQIKHEAPLDTVTK</sequence>
<dbReference type="GO" id="GO:0016491">
    <property type="term" value="F:oxidoreductase activity"/>
    <property type="evidence" value="ECO:0007669"/>
    <property type="project" value="UniProtKB-KW"/>
</dbReference>
<dbReference type="InterPro" id="IPR036812">
    <property type="entry name" value="NAD(P)_OxRdtase_dom_sf"/>
</dbReference>
<dbReference type="Gene3D" id="3.20.20.100">
    <property type="entry name" value="NADP-dependent oxidoreductase domain"/>
    <property type="match status" value="1"/>
</dbReference>
<evidence type="ECO:0000256" key="1">
    <source>
        <dbReference type="ARBA" id="ARBA00023002"/>
    </source>
</evidence>
<evidence type="ECO:0000259" key="3">
    <source>
        <dbReference type="Pfam" id="PF00248"/>
    </source>
</evidence>
<comment type="similarity">
    <text evidence="2">Belongs to the aldo/keto reductase family. Aldo/keto reductase 2 subfamily.</text>
</comment>
<dbReference type="Proteomes" id="UP001161757">
    <property type="component" value="Unassembled WGS sequence"/>
</dbReference>
<evidence type="ECO:0000313" key="5">
    <source>
        <dbReference type="Proteomes" id="UP001161757"/>
    </source>
</evidence>
<dbReference type="CDD" id="cd19075">
    <property type="entry name" value="AKR_AKR7A1-5"/>
    <property type="match status" value="1"/>
</dbReference>
<proteinExistence type="inferred from homology"/>
<reference evidence="4" key="1">
    <citation type="submission" date="2023-01" db="EMBL/GenBank/DDBJ databases">
        <title>Exophiala dermititidis isolated from Cystic Fibrosis Patient.</title>
        <authorList>
            <person name="Kurbessoian T."/>
            <person name="Crocker A."/>
            <person name="Murante D."/>
            <person name="Hogan D.A."/>
            <person name="Stajich J.E."/>
        </authorList>
    </citation>
    <scope>NUCLEOTIDE SEQUENCE</scope>
    <source>
        <strain evidence="4">Ex8</strain>
    </source>
</reference>
<dbReference type="InterPro" id="IPR050523">
    <property type="entry name" value="AKR_Detox_Biosynth"/>
</dbReference>
<dbReference type="PANTHER" id="PTHR43364">
    <property type="entry name" value="NADH-SPECIFIC METHYLGLYOXAL REDUCTASE-RELATED"/>
    <property type="match status" value="1"/>
</dbReference>
<dbReference type="EMBL" id="JAJGCB010000040">
    <property type="protein sequence ID" value="KAJ8986369.1"/>
    <property type="molecule type" value="Genomic_DNA"/>
</dbReference>
<evidence type="ECO:0000313" key="4">
    <source>
        <dbReference type="EMBL" id="KAJ8986369.1"/>
    </source>
</evidence>
<dbReference type="Pfam" id="PF00248">
    <property type="entry name" value="Aldo_ket_red"/>
    <property type="match status" value="1"/>
</dbReference>
<comment type="caution">
    <text evidence="4">The sequence shown here is derived from an EMBL/GenBank/DDBJ whole genome shotgun (WGS) entry which is preliminary data.</text>
</comment>
<dbReference type="PANTHER" id="PTHR43364:SF4">
    <property type="entry name" value="NAD(P)-LINKED OXIDOREDUCTASE SUPERFAMILY PROTEIN"/>
    <property type="match status" value="1"/>
</dbReference>
<accession>A0AAN6IP85</accession>
<keyword evidence="1" id="KW-0560">Oxidoreductase</keyword>
<gene>
    <name evidence="4" type="ORF">HRR80_009514</name>
</gene>
<protein>
    <recommendedName>
        <fullName evidence="3">NADP-dependent oxidoreductase domain-containing protein</fullName>
    </recommendedName>
</protein>
<dbReference type="PRINTS" id="PR00069">
    <property type="entry name" value="ALDKETRDTASE"/>
</dbReference>
<name>A0AAN6IP85_EXODE</name>
<dbReference type="AlphaFoldDB" id="A0AAN6IP85"/>
<organism evidence="4 5">
    <name type="scientific">Exophiala dermatitidis</name>
    <name type="common">Black yeast-like fungus</name>
    <name type="synonym">Wangiella dermatitidis</name>
    <dbReference type="NCBI Taxonomy" id="5970"/>
    <lineage>
        <taxon>Eukaryota</taxon>
        <taxon>Fungi</taxon>
        <taxon>Dikarya</taxon>
        <taxon>Ascomycota</taxon>
        <taxon>Pezizomycotina</taxon>
        <taxon>Eurotiomycetes</taxon>
        <taxon>Chaetothyriomycetidae</taxon>
        <taxon>Chaetothyriales</taxon>
        <taxon>Herpotrichiellaceae</taxon>
        <taxon>Exophiala</taxon>
    </lineage>
</organism>
<feature type="domain" description="NADP-dependent oxidoreductase" evidence="3">
    <location>
        <begin position="9"/>
        <end position="306"/>
    </location>
</feature>
<dbReference type="SUPFAM" id="SSF51430">
    <property type="entry name" value="NAD(P)-linked oxidoreductase"/>
    <property type="match status" value="1"/>
</dbReference>